<feature type="compositionally biased region" description="Basic residues" evidence="1">
    <location>
        <begin position="24"/>
        <end position="38"/>
    </location>
</feature>
<name>A0A183FGL9_HELPZ</name>
<protein>
    <submittedName>
        <fullName evidence="2 4">Uncharacterized protein</fullName>
    </submittedName>
</protein>
<evidence type="ECO:0000313" key="3">
    <source>
        <dbReference type="Proteomes" id="UP000050761"/>
    </source>
</evidence>
<dbReference type="Proteomes" id="UP000050761">
    <property type="component" value="Unassembled WGS sequence"/>
</dbReference>
<accession>A0A183FGL9</accession>
<sequence length="72" mass="8385">MPEVAVTSARWSLATIRRIPLPSSRRRRRKDKKTRRGRSSCPYGEEDDDGTERPTDRPDDALFPTLWPFNGR</sequence>
<dbReference type="AlphaFoldDB" id="A0A183FGL9"/>
<evidence type="ECO:0000256" key="1">
    <source>
        <dbReference type="SAM" id="MobiDB-lite"/>
    </source>
</evidence>
<keyword evidence="3" id="KW-1185">Reference proteome</keyword>
<organism evidence="3 4">
    <name type="scientific">Heligmosomoides polygyrus</name>
    <name type="common">Parasitic roundworm</name>
    <dbReference type="NCBI Taxonomy" id="6339"/>
    <lineage>
        <taxon>Eukaryota</taxon>
        <taxon>Metazoa</taxon>
        <taxon>Ecdysozoa</taxon>
        <taxon>Nematoda</taxon>
        <taxon>Chromadorea</taxon>
        <taxon>Rhabditida</taxon>
        <taxon>Rhabditina</taxon>
        <taxon>Rhabditomorpha</taxon>
        <taxon>Strongyloidea</taxon>
        <taxon>Heligmosomidae</taxon>
        <taxon>Heligmosomoides</taxon>
    </lineage>
</organism>
<dbReference type="EMBL" id="UZAH01025546">
    <property type="protein sequence ID" value="VDO65919.1"/>
    <property type="molecule type" value="Genomic_DNA"/>
</dbReference>
<reference evidence="2 3" key="1">
    <citation type="submission" date="2018-11" db="EMBL/GenBank/DDBJ databases">
        <authorList>
            <consortium name="Pathogen Informatics"/>
        </authorList>
    </citation>
    <scope>NUCLEOTIDE SEQUENCE [LARGE SCALE GENOMIC DNA]</scope>
</reference>
<dbReference type="WBParaSite" id="HPBE_0000581501-mRNA-1">
    <property type="protein sequence ID" value="HPBE_0000581501-mRNA-1"/>
    <property type="gene ID" value="HPBE_0000581501"/>
</dbReference>
<feature type="region of interest" description="Disordered" evidence="1">
    <location>
        <begin position="22"/>
        <end position="72"/>
    </location>
</feature>
<proteinExistence type="predicted"/>
<evidence type="ECO:0000313" key="2">
    <source>
        <dbReference type="EMBL" id="VDO65919.1"/>
    </source>
</evidence>
<accession>A0A3P7XJY6</accession>
<feature type="compositionally biased region" description="Basic and acidic residues" evidence="1">
    <location>
        <begin position="51"/>
        <end position="60"/>
    </location>
</feature>
<reference evidence="4" key="2">
    <citation type="submission" date="2019-09" db="UniProtKB">
        <authorList>
            <consortium name="WormBaseParasite"/>
        </authorList>
    </citation>
    <scope>IDENTIFICATION</scope>
</reference>
<gene>
    <name evidence="2" type="ORF">HPBE_LOCUS5816</name>
</gene>
<evidence type="ECO:0000313" key="4">
    <source>
        <dbReference type="WBParaSite" id="HPBE_0000581501-mRNA-1"/>
    </source>
</evidence>